<reference evidence="2" key="1">
    <citation type="submission" date="2019-08" db="EMBL/GenBank/DDBJ databases">
        <authorList>
            <person name="Kucharzyk K."/>
            <person name="Murdoch R.W."/>
            <person name="Higgins S."/>
            <person name="Loffler F."/>
        </authorList>
    </citation>
    <scope>NUCLEOTIDE SEQUENCE</scope>
</reference>
<evidence type="ECO:0000259" key="1">
    <source>
        <dbReference type="Pfam" id="PF21012"/>
    </source>
</evidence>
<evidence type="ECO:0000313" key="2">
    <source>
        <dbReference type="EMBL" id="MPN41227.1"/>
    </source>
</evidence>
<comment type="caution">
    <text evidence="2">The sequence shown here is derived from an EMBL/GenBank/DDBJ whole genome shotgun (WGS) entry which is preliminary data.</text>
</comment>
<feature type="domain" description="DUF6850" evidence="1">
    <location>
        <begin position="3"/>
        <end position="124"/>
    </location>
</feature>
<proteinExistence type="predicted"/>
<dbReference type="AlphaFoldDB" id="A0A645HQH6"/>
<dbReference type="InterPro" id="IPR049236">
    <property type="entry name" value="DUF6850"/>
</dbReference>
<sequence length="124" mass="13447">MYANIEKNFRIKNIALIDVNLGGSYIDGKGIMLESENPITEGSLLLNNSLLMHDFAYKTADRAKIGGGIKYTHILNATKGMTAFCHATYAHQYLVNDGGLSATLDGVLPGTYKSFVNISVGLNF</sequence>
<dbReference type="Pfam" id="PF21012">
    <property type="entry name" value="DUF6850"/>
    <property type="match status" value="1"/>
</dbReference>
<protein>
    <recommendedName>
        <fullName evidence="1">DUF6850 domain-containing protein</fullName>
    </recommendedName>
</protein>
<gene>
    <name evidence="2" type="ORF">SDC9_188769</name>
</gene>
<dbReference type="EMBL" id="VSSQ01098132">
    <property type="protein sequence ID" value="MPN41227.1"/>
    <property type="molecule type" value="Genomic_DNA"/>
</dbReference>
<name>A0A645HQH6_9ZZZZ</name>
<accession>A0A645HQH6</accession>
<organism evidence="2">
    <name type="scientific">bioreactor metagenome</name>
    <dbReference type="NCBI Taxonomy" id="1076179"/>
    <lineage>
        <taxon>unclassified sequences</taxon>
        <taxon>metagenomes</taxon>
        <taxon>ecological metagenomes</taxon>
    </lineage>
</organism>